<name>A0A4V2JXN4_9MICR</name>
<evidence type="ECO:0000313" key="1">
    <source>
        <dbReference type="EMBL" id="TBU12472.1"/>
    </source>
</evidence>
<keyword evidence="2" id="KW-1185">Reference proteome</keyword>
<proteinExistence type="predicted"/>
<dbReference type="Proteomes" id="UP000292282">
    <property type="component" value="Unassembled WGS sequence"/>
</dbReference>
<dbReference type="AlphaFoldDB" id="A0A4V2JXN4"/>
<protein>
    <submittedName>
        <fullName evidence="1">Uncharacterized protein</fullName>
    </submittedName>
</protein>
<reference evidence="1 2" key="1">
    <citation type="submission" date="2017-12" db="EMBL/GenBank/DDBJ databases">
        <authorList>
            <person name="Pombert J.-F."/>
            <person name="Haag K.L."/>
            <person name="Ebert D."/>
        </authorList>
    </citation>
    <scope>NUCLEOTIDE SEQUENCE [LARGE SCALE GENOMIC DNA]</scope>
    <source>
        <strain evidence="1">IL-G-3</strain>
    </source>
</reference>
<dbReference type="VEuPathDB" id="MicrosporidiaDB:CWI38_0744p0020"/>
<comment type="caution">
    <text evidence="1">The sequence shown here is derived from an EMBL/GenBank/DDBJ whole genome shotgun (WGS) entry which is preliminary data.</text>
</comment>
<gene>
    <name evidence="1" type="ORF">CWI38_0744p0020</name>
</gene>
<dbReference type="EMBL" id="PITK01000744">
    <property type="protein sequence ID" value="TBU12472.1"/>
    <property type="molecule type" value="Genomic_DNA"/>
</dbReference>
<organism evidence="1 2">
    <name type="scientific">Hamiltosporidium tvaerminnensis</name>
    <dbReference type="NCBI Taxonomy" id="1176355"/>
    <lineage>
        <taxon>Eukaryota</taxon>
        <taxon>Fungi</taxon>
        <taxon>Fungi incertae sedis</taxon>
        <taxon>Microsporidia</taxon>
        <taxon>Dubosqiidae</taxon>
        <taxon>Hamiltosporidium</taxon>
    </lineage>
</organism>
<sequence>MFVLNKSRDEITIIQEEITYQDSLQKVLKQNLKHYYLLANDSGLIFMYSLETIYILEECDKNILKYYKKYWNIQQLHISVKACFSSIISRRLSNPFTWIYGDDLNYSRY</sequence>
<accession>A0A4V2JXN4</accession>
<evidence type="ECO:0000313" key="2">
    <source>
        <dbReference type="Proteomes" id="UP000292282"/>
    </source>
</evidence>